<protein>
    <submittedName>
        <fullName evidence="2">Uncharacterized protein</fullName>
    </submittedName>
</protein>
<gene>
    <name evidence="2" type="ORF">SEPMUDRAFT_113800</name>
</gene>
<keyword evidence="3" id="KW-1185">Reference proteome</keyword>
<sequence>MQTPQKLPQKSYFESKERRVAPKSTKAEACPAVCGEASATGVSRVVLPAQSSRRGIGKQMDGVLEEGYEQVATKDGLPEVPSLGSRRFVAKSLGWMGRKAAAGEQDRGMFKGMGPRVGGSRSSSSRAGAWVVEEVRKAGQQS</sequence>
<name>N1QKN5_SPHMS</name>
<feature type="region of interest" description="Disordered" evidence="1">
    <location>
        <begin position="100"/>
        <end position="142"/>
    </location>
</feature>
<reference evidence="2 3" key="1">
    <citation type="journal article" date="2012" name="PLoS Pathog.">
        <title>Diverse lifestyles and strategies of plant pathogenesis encoded in the genomes of eighteen Dothideomycetes fungi.</title>
        <authorList>
            <person name="Ohm R.A."/>
            <person name="Feau N."/>
            <person name="Henrissat B."/>
            <person name="Schoch C.L."/>
            <person name="Horwitz B.A."/>
            <person name="Barry K.W."/>
            <person name="Condon B.J."/>
            <person name="Copeland A.C."/>
            <person name="Dhillon B."/>
            <person name="Glaser F."/>
            <person name="Hesse C.N."/>
            <person name="Kosti I."/>
            <person name="LaButti K."/>
            <person name="Lindquist E.A."/>
            <person name="Lucas S."/>
            <person name="Salamov A.A."/>
            <person name="Bradshaw R.E."/>
            <person name="Ciuffetti L."/>
            <person name="Hamelin R.C."/>
            <person name="Kema G.H.J."/>
            <person name="Lawrence C."/>
            <person name="Scott J.A."/>
            <person name="Spatafora J.W."/>
            <person name="Turgeon B.G."/>
            <person name="de Wit P.J.G.M."/>
            <person name="Zhong S."/>
            <person name="Goodwin S.B."/>
            <person name="Grigoriev I.V."/>
        </authorList>
    </citation>
    <scope>NUCLEOTIDE SEQUENCE [LARGE SCALE GENOMIC DNA]</scope>
    <source>
        <strain evidence="2 3">SO2202</strain>
    </source>
</reference>
<evidence type="ECO:0000313" key="3">
    <source>
        <dbReference type="Proteomes" id="UP000016931"/>
    </source>
</evidence>
<feature type="compositionally biased region" description="Low complexity" evidence="1">
    <location>
        <begin position="118"/>
        <end position="129"/>
    </location>
</feature>
<dbReference type="Proteomes" id="UP000016931">
    <property type="component" value="Unassembled WGS sequence"/>
</dbReference>
<dbReference type="GeneID" id="27898190"/>
<dbReference type="HOGENOM" id="CLU_1817012_0_0_1"/>
<organism evidence="2 3">
    <name type="scientific">Sphaerulina musiva (strain SO2202)</name>
    <name type="common">Poplar stem canker fungus</name>
    <name type="synonym">Septoria musiva</name>
    <dbReference type="NCBI Taxonomy" id="692275"/>
    <lineage>
        <taxon>Eukaryota</taxon>
        <taxon>Fungi</taxon>
        <taxon>Dikarya</taxon>
        <taxon>Ascomycota</taxon>
        <taxon>Pezizomycotina</taxon>
        <taxon>Dothideomycetes</taxon>
        <taxon>Dothideomycetidae</taxon>
        <taxon>Mycosphaerellales</taxon>
        <taxon>Mycosphaerellaceae</taxon>
        <taxon>Sphaerulina</taxon>
    </lineage>
</organism>
<dbReference type="AlphaFoldDB" id="N1QKN5"/>
<dbReference type="EMBL" id="KB456260">
    <property type="protein sequence ID" value="EMF17821.1"/>
    <property type="molecule type" value="Genomic_DNA"/>
</dbReference>
<dbReference type="OrthoDB" id="426001at2759"/>
<evidence type="ECO:0000256" key="1">
    <source>
        <dbReference type="SAM" id="MobiDB-lite"/>
    </source>
</evidence>
<proteinExistence type="predicted"/>
<feature type="compositionally biased region" description="Basic and acidic residues" evidence="1">
    <location>
        <begin position="133"/>
        <end position="142"/>
    </location>
</feature>
<accession>N1QKN5</accession>
<dbReference type="RefSeq" id="XP_016765942.1">
    <property type="nucleotide sequence ID" value="XM_016901053.1"/>
</dbReference>
<feature type="region of interest" description="Disordered" evidence="1">
    <location>
        <begin position="1"/>
        <end position="28"/>
    </location>
</feature>
<evidence type="ECO:0000313" key="2">
    <source>
        <dbReference type="EMBL" id="EMF17821.1"/>
    </source>
</evidence>